<protein>
    <submittedName>
        <fullName evidence="2">Hypp2172 protein</fullName>
    </submittedName>
</protein>
<dbReference type="AlphaFoldDB" id="A0A8J9ZP71"/>
<dbReference type="Proteomes" id="UP000838412">
    <property type="component" value="Chromosome 3"/>
</dbReference>
<dbReference type="EMBL" id="OV696688">
    <property type="protein sequence ID" value="CAH1259150.1"/>
    <property type="molecule type" value="Genomic_DNA"/>
</dbReference>
<evidence type="ECO:0000256" key="1">
    <source>
        <dbReference type="SAM" id="MobiDB-lite"/>
    </source>
</evidence>
<gene>
    <name evidence="2" type="primary">Hypp2172</name>
    <name evidence="2" type="ORF">BLAG_LOCUS16527</name>
</gene>
<proteinExistence type="predicted"/>
<reference evidence="2" key="1">
    <citation type="submission" date="2022-01" db="EMBL/GenBank/DDBJ databases">
        <authorList>
            <person name="Braso-Vives M."/>
        </authorList>
    </citation>
    <scope>NUCLEOTIDE SEQUENCE</scope>
</reference>
<evidence type="ECO:0000313" key="3">
    <source>
        <dbReference type="Proteomes" id="UP000838412"/>
    </source>
</evidence>
<name>A0A8J9ZP71_BRALA</name>
<sequence>MKASASLSPSPKGAGNLLNRLRARDRGLQLSPMNEEFPVDACEPAEGSLPKRRSETLASSTSHQTRGKERALVPPASRSDPHSSLPPRQGGAPTVALAPIAPPSRRSAGGEPGVPMPTRLAAGPGSPLGTLVGRLQCEPVVPYTLLNQRAAPSSLVED</sequence>
<dbReference type="OrthoDB" id="8672793at2759"/>
<organism evidence="2 3">
    <name type="scientific">Branchiostoma lanceolatum</name>
    <name type="common">Common lancelet</name>
    <name type="synonym">Amphioxus lanceolatum</name>
    <dbReference type="NCBI Taxonomy" id="7740"/>
    <lineage>
        <taxon>Eukaryota</taxon>
        <taxon>Metazoa</taxon>
        <taxon>Chordata</taxon>
        <taxon>Cephalochordata</taxon>
        <taxon>Leptocardii</taxon>
        <taxon>Amphioxiformes</taxon>
        <taxon>Branchiostomatidae</taxon>
        <taxon>Branchiostoma</taxon>
    </lineage>
</organism>
<keyword evidence="3" id="KW-1185">Reference proteome</keyword>
<evidence type="ECO:0000313" key="2">
    <source>
        <dbReference type="EMBL" id="CAH1259150.1"/>
    </source>
</evidence>
<accession>A0A8J9ZP71</accession>
<feature type="region of interest" description="Disordered" evidence="1">
    <location>
        <begin position="1"/>
        <end position="132"/>
    </location>
</feature>